<accession>A0A075MPL5</accession>
<keyword evidence="3" id="KW-1185">Reference proteome</keyword>
<keyword evidence="1" id="KW-0472">Membrane</keyword>
<evidence type="ECO:0000313" key="3">
    <source>
        <dbReference type="Proteomes" id="UP000028194"/>
    </source>
</evidence>
<dbReference type="KEGG" id="nev:NTE_01006"/>
<dbReference type="HOGENOM" id="CLU_3194329_0_0_2"/>
<dbReference type="STRING" id="1459636.NTE_01006"/>
<reference evidence="2 3" key="1">
    <citation type="journal article" date="2014" name="PLoS ONE">
        <title>Genome Sequence of Candidatus Nitrososphaera evergladensis from Group I.1b Enriched from Everglades Soil Reveals Novel Genomic Features of the Ammonia-Oxidizing Archaea.</title>
        <authorList>
            <person name="Zhalnina K.V."/>
            <person name="Dias R."/>
            <person name="Leonard M.T."/>
            <person name="Dorr de Quadros P."/>
            <person name="Camargo F.A."/>
            <person name="Drew J.C."/>
            <person name="Farmerie W.G."/>
            <person name="Daroub S.H."/>
            <person name="Triplett E.W."/>
        </authorList>
    </citation>
    <scope>NUCLEOTIDE SEQUENCE [LARGE SCALE GENOMIC DNA]</scope>
    <source>
        <strain evidence="2 3">SR1</strain>
    </source>
</reference>
<protein>
    <submittedName>
        <fullName evidence="2">Uncharacterized protein</fullName>
    </submittedName>
</protein>
<keyword evidence="1" id="KW-1133">Transmembrane helix</keyword>
<organism evidence="2 3">
    <name type="scientific">Candidatus Nitrososphaera evergladensis SR1</name>
    <dbReference type="NCBI Taxonomy" id="1459636"/>
    <lineage>
        <taxon>Archaea</taxon>
        <taxon>Nitrososphaerota</taxon>
        <taxon>Nitrososphaeria</taxon>
        <taxon>Nitrososphaerales</taxon>
        <taxon>Nitrososphaeraceae</taxon>
        <taxon>Nitrososphaera</taxon>
    </lineage>
</organism>
<dbReference type="EMBL" id="CP007174">
    <property type="protein sequence ID" value="AIF83080.1"/>
    <property type="molecule type" value="Genomic_DNA"/>
</dbReference>
<name>A0A075MPL5_9ARCH</name>
<sequence>MLIGQRSYVLVFALAIGFMFVMLPAATYNDISSKNTKEQHIMPEK</sequence>
<gene>
    <name evidence="2" type="ORF">NTE_01006</name>
</gene>
<evidence type="ECO:0000256" key="1">
    <source>
        <dbReference type="SAM" id="Phobius"/>
    </source>
</evidence>
<dbReference type="AlphaFoldDB" id="A0A075MPL5"/>
<keyword evidence="1" id="KW-0812">Transmembrane</keyword>
<evidence type="ECO:0000313" key="2">
    <source>
        <dbReference type="EMBL" id="AIF83080.1"/>
    </source>
</evidence>
<dbReference type="GeneID" id="43502585"/>
<proteinExistence type="predicted"/>
<dbReference type="RefSeq" id="WP_158385092.1">
    <property type="nucleotide sequence ID" value="NZ_CP007174.1"/>
</dbReference>
<feature type="transmembrane region" description="Helical" evidence="1">
    <location>
        <begin position="7"/>
        <end position="26"/>
    </location>
</feature>
<dbReference type="Proteomes" id="UP000028194">
    <property type="component" value="Chromosome"/>
</dbReference>